<dbReference type="InterPro" id="IPR051267">
    <property type="entry name" value="STEAP_metalloreductase"/>
</dbReference>
<evidence type="ECO:0000259" key="2">
    <source>
        <dbReference type="Pfam" id="PF03807"/>
    </source>
</evidence>
<dbReference type="EMBL" id="QTTT01000001">
    <property type="protein sequence ID" value="REE96298.1"/>
    <property type="molecule type" value="Genomic_DNA"/>
</dbReference>
<dbReference type="InterPro" id="IPR036291">
    <property type="entry name" value="NAD(P)-bd_dom_sf"/>
</dbReference>
<dbReference type="Gene3D" id="3.40.50.720">
    <property type="entry name" value="NAD(P)-binding Rossmann-like Domain"/>
    <property type="match status" value="1"/>
</dbReference>
<reference evidence="3 4" key="1">
    <citation type="submission" date="2018-08" db="EMBL/GenBank/DDBJ databases">
        <title>Sequencing the genomes of 1000 actinobacteria strains.</title>
        <authorList>
            <person name="Klenk H.-P."/>
        </authorList>
    </citation>
    <scope>NUCLEOTIDE SEQUENCE [LARGE SCALE GENOMIC DNA]</scope>
    <source>
        <strain evidence="3 4">DSM 43927</strain>
    </source>
</reference>
<dbReference type="GO" id="GO:0016491">
    <property type="term" value="F:oxidoreductase activity"/>
    <property type="evidence" value="ECO:0007669"/>
    <property type="project" value="UniProtKB-KW"/>
</dbReference>
<comment type="caution">
    <text evidence="3">The sequence shown here is derived from an EMBL/GenBank/DDBJ whole genome shotgun (WGS) entry which is preliminary data.</text>
</comment>
<accession>A0A3D9SK97</accession>
<evidence type="ECO:0000256" key="1">
    <source>
        <dbReference type="ARBA" id="ARBA00023002"/>
    </source>
</evidence>
<evidence type="ECO:0000313" key="3">
    <source>
        <dbReference type="EMBL" id="REE96298.1"/>
    </source>
</evidence>
<gene>
    <name evidence="3" type="ORF">DFJ69_1728</name>
</gene>
<dbReference type="OrthoDB" id="5738121at2"/>
<dbReference type="Pfam" id="PF03807">
    <property type="entry name" value="F420_oxidored"/>
    <property type="match status" value="1"/>
</dbReference>
<sequence>MRIGVIGAGQMAEALGTGWARAGHEVMIGARSPEKAADLAERIGRGARGGDLREAAEYGDVTLLALPAGAIDELLRKVGDTLSGRPLIDCANAFAPDAFTGAPDSFRLDEEALAERVAGLAPDAHVVKAFNLCAAEVWESQTKAYEGRTLAVPLCGDDRRALTTVAGLVTDLGLHPVPAGGLDRARYLEAMGVFVIGLWFAGHDARAIFPPLEAAFAVPDDGPS</sequence>
<dbReference type="RefSeq" id="WP_116021967.1">
    <property type="nucleotide sequence ID" value="NZ_QTTT01000001.1"/>
</dbReference>
<dbReference type="SUPFAM" id="SSF51735">
    <property type="entry name" value="NAD(P)-binding Rossmann-fold domains"/>
    <property type="match status" value="1"/>
</dbReference>
<dbReference type="PANTHER" id="PTHR14239">
    <property type="entry name" value="DUDULIN-RELATED"/>
    <property type="match status" value="1"/>
</dbReference>
<dbReference type="AlphaFoldDB" id="A0A3D9SK97"/>
<proteinExistence type="predicted"/>
<organism evidence="3 4">
    <name type="scientific">Thermomonospora umbrina</name>
    <dbReference type="NCBI Taxonomy" id="111806"/>
    <lineage>
        <taxon>Bacteria</taxon>
        <taxon>Bacillati</taxon>
        <taxon>Actinomycetota</taxon>
        <taxon>Actinomycetes</taxon>
        <taxon>Streptosporangiales</taxon>
        <taxon>Thermomonosporaceae</taxon>
        <taxon>Thermomonospora</taxon>
    </lineage>
</organism>
<dbReference type="PANTHER" id="PTHR14239:SF10">
    <property type="entry name" value="REDUCTASE"/>
    <property type="match status" value="1"/>
</dbReference>
<protein>
    <recommendedName>
        <fullName evidence="2">Pyrroline-5-carboxylate reductase catalytic N-terminal domain-containing protein</fullName>
    </recommendedName>
</protein>
<name>A0A3D9SK97_9ACTN</name>
<keyword evidence="4" id="KW-1185">Reference proteome</keyword>
<evidence type="ECO:0000313" key="4">
    <source>
        <dbReference type="Proteomes" id="UP000256661"/>
    </source>
</evidence>
<keyword evidence="1" id="KW-0560">Oxidoreductase</keyword>
<dbReference type="Proteomes" id="UP000256661">
    <property type="component" value="Unassembled WGS sequence"/>
</dbReference>
<dbReference type="InterPro" id="IPR028939">
    <property type="entry name" value="P5C_Rdtase_cat_N"/>
</dbReference>
<feature type="domain" description="Pyrroline-5-carboxylate reductase catalytic N-terminal" evidence="2">
    <location>
        <begin position="2"/>
        <end position="92"/>
    </location>
</feature>